<dbReference type="GO" id="GO:0042802">
    <property type="term" value="F:identical protein binding"/>
    <property type="evidence" value="ECO:0007669"/>
    <property type="project" value="TreeGrafter"/>
</dbReference>
<keyword evidence="4 11" id="KW-0479">Metal-binding</keyword>
<evidence type="ECO:0000256" key="7">
    <source>
        <dbReference type="ARBA" id="ARBA00022842"/>
    </source>
</evidence>
<organism evidence="14 15">
    <name type="scientific">Phormidium nigroviride PCC 7112</name>
    <dbReference type="NCBI Taxonomy" id="179408"/>
    <lineage>
        <taxon>Bacteria</taxon>
        <taxon>Bacillati</taxon>
        <taxon>Cyanobacteriota</taxon>
        <taxon>Cyanophyceae</taxon>
        <taxon>Oscillatoriophycideae</taxon>
        <taxon>Oscillatoriales</taxon>
        <taxon>Oscillatoriaceae</taxon>
        <taxon>Phormidium</taxon>
    </lineage>
</organism>
<feature type="active site" description="Nucleophile; for glutamine hydrolysis" evidence="11">
    <location>
        <position position="381"/>
    </location>
</feature>
<evidence type="ECO:0000313" key="14">
    <source>
        <dbReference type="EMBL" id="AFZ05649.1"/>
    </source>
</evidence>
<dbReference type="GO" id="GO:0003883">
    <property type="term" value="F:CTP synthase activity"/>
    <property type="evidence" value="ECO:0007669"/>
    <property type="project" value="UniProtKB-UniRule"/>
</dbReference>
<dbReference type="InterPro" id="IPR004468">
    <property type="entry name" value="CTP_synthase"/>
</dbReference>
<dbReference type="Gene3D" id="3.40.50.300">
    <property type="entry name" value="P-loop containing nucleotide triphosphate hydrolases"/>
    <property type="match status" value="1"/>
</dbReference>
<dbReference type="AlphaFoldDB" id="K9VDT2"/>
<evidence type="ECO:0000256" key="1">
    <source>
        <dbReference type="ARBA" id="ARBA00005171"/>
    </source>
</evidence>
<keyword evidence="6 11" id="KW-0067">ATP-binding</keyword>
<comment type="activity regulation">
    <text evidence="11">Allosterically activated by GTP, when glutamine is the substrate; GTP has no effect on the reaction when ammonia is the substrate. The allosteric effector GTP functions by stabilizing the protein conformation that binds the tetrahedral intermediate(s) formed during glutamine hydrolysis. Inhibited by the product CTP, via allosteric rather than competitive inhibition.</text>
</comment>
<dbReference type="HAMAP" id="MF_01227">
    <property type="entry name" value="PyrG"/>
    <property type="match status" value="1"/>
</dbReference>
<feature type="binding site" evidence="11">
    <location>
        <position position="224"/>
    </location>
    <ligand>
        <name>UTP</name>
        <dbReference type="ChEBI" id="CHEBI:46398"/>
    </ligand>
</feature>
<feature type="binding site" evidence="11">
    <location>
        <position position="242"/>
    </location>
    <ligand>
        <name>ATP</name>
        <dbReference type="ChEBI" id="CHEBI:30616"/>
    </ligand>
</feature>
<keyword evidence="7 11" id="KW-0460">Magnesium</keyword>
<evidence type="ECO:0000256" key="8">
    <source>
        <dbReference type="ARBA" id="ARBA00022962"/>
    </source>
</evidence>
<dbReference type="Pfam" id="PF06418">
    <property type="entry name" value="CTP_synth_N"/>
    <property type="match status" value="1"/>
</dbReference>
<dbReference type="FunFam" id="3.40.50.880:FF:000002">
    <property type="entry name" value="CTP synthase"/>
    <property type="match status" value="1"/>
</dbReference>
<keyword evidence="8 11" id="KW-0315">Glutamine amidotransferase</keyword>
<dbReference type="NCBIfam" id="TIGR00337">
    <property type="entry name" value="PyrG"/>
    <property type="match status" value="1"/>
</dbReference>
<dbReference type="EMBL" id="CP003614">
    <property type="protein sequence ID" value="AFZ05649.1"/>
    <property type="molecule type" value="Genomic_DNA"/>
</dbReference>
<dbReference type="InterPro" id="IPR027417">
    <property type="entry name" value="P-loop_NTPase"/>
</dbReference>
<evidence type="ECO:0000256" key="4">
    <source>
        <dbReference type="ARBA" id="ARBA00022723"/>
    </source>
</evidence>
<comment type="catalytic activity">
    <reaction evidence="11">
        <text>L-glutamine + H2O = L-glutamate + NH4(+)</text>
        <dbReference type="Rhea" id="RHEA:15889"/>
        <dbReference type="ChEBI" id="CHEBI:15377"/>
        <dbReference type="ChEBI" id="CHEBI:28938"/>
        <dbReference type="ChEBI" id="CHEBI:29985"/>
        <dbReference type="ChEBI" id="CHEBI:58359"/>
    </reaction>
</comment>
<feature type="binding site" evidence="11">
    <location>
        <position position="71"/>
    </location>
    <ligand>
        <name>Mg(2+)</name>
        <dbReference type="ChEBI" id="CHEBI:18420"/>
    </ligand>
</feature>
<evidence type="ECO:0000256" key="5">
    <source>
        <dbReference type="ARBA" id="ARBA00022741"/>
    </source>
</evidence>
<evidence type="ECO:0000256" key="6">
    <source>
        <dbReference type="ARBA" id="ARBA00022840"/>
    </source>
</evidence>
<dbReference type="GO" id="GO:0046872">
    <property type="term" value="F:metal ion binding"/>
    <property type="evidence" value="ECO:0007669"/>
    <property type="project" value="UniProtKB-KW"/>
</dbReference>
<feature type="binding site" evidence="11">
    <location>
        <position position="354"/>
    </location>
    <ligand>
        <name>L-glutamine</name>
        <dbReference type="ChEBI" id="CHEBI:58359"/>
    </ligand>
</feature>
<dbReference type="CDD" id="cd03113">
    <property type="entry name" value="CTPS_N"/>
    <property type="match status" value="1"/>
</dbReference>
<dbReference type="GO" id="GO:0005829">
    <property type="term" value="C:cytosol"/>
    <property type="evidence" value="ECO:0007669"/>
    <property type="project" value="TreeGrafter"/>
</dbReference>
<evidence type="ECO:0000259" key="12">
    <source>
        <dbReference type="Pfam" id="PF00117"/>
    </source>
</evidence>
<feature type="region of interest" description="Amidoligase domain" evidence="11">
    <location>
        <begin position="1"/>
        <end position="267"/>
    </location>
</feature>
<sequence length="552" mass="61642">MSKFVFVTGGVVSSIGKGIVGASLGRLLKSRDYSVSILKLDPYINVDPGTLSPFQHGEVFVTQDGAETDLDLGHYERFTDTSMSRLNSVTTGSIYQAVINKERRGEYQGSTVQVIPHITNEIKERIHRVAKNTNPDVVITEIGGTVGDIESLPFLEAIRQFRKDVGRQNVVYMHVTLIPWIPSAGEMKTKPTQHSVKELRSIGIQPDILVCRCDRPLSLGMKQKLSEFCNVPEECVITSQDAKSIYEVPLMMEQEGLAQQTLNLLQLEHRQPDLHQWQTLVNRLYSPNHKIDIALVGKYVRLNDAYLSVVEALRHAAIAIGCDLNLHWINSEDLESGNLDNYLKDINGILVPGGFGVRGVDGKIAAIEYAKHNKIPFLGLCLGMQCAVIEWARHTAQLKDANSAEFDPDTSNPVINLLPEQQDVVDLGGTMRLGLYPCRVNPDTLAFKLYQKEVIYERHRHRYEFNNAYRNLFLESGYAVSGTSPDGRLVEMIELPNHPFFIASQFHPEFQSRPSTPHPLFQGFIQAASIQGKQDVLEDEGRDLVAGKVAAN</sequence>
<comment type="catalytic activity">
    <reaction evidence="10 11">
        <text>UTP + L-glutamine + ATP + H2O = CTP + L-glutamate + ADP + phosphate + 2 H(+)</text>
        <dbReference type="Rhea" id="RHEA:26426"/>
        <dbReference type="ChEBI" id="CHEBI:15377"/>
        <dbReference type="ChEBI" id="CHEBI:15378"/>
        <dbReference type="ChEBI" id="CHEBI:29985"/>
        <dbReference type="ChEBI" id="CHEBI:30616"/>
        <dbReference type="ChEBI" id="CHEBI:37563"/>
        <dbReference type="ChEBI" id="CHEBI:43474"/>
        <dbReference type="ChEBI" id="CHEBI:46398"/>
        <dbReference type="ChEBI" id="CHEBI:58359"/>
        <dbReference type="ChEBI" id="CHEBI:456216"/>
        <dbReference type="EC" id="6.3.4.2"/>
    </reaction>
</comment>
<dbReference type="InterPro" id="IPR029062">
    <property type="entry name" value="Class_I_gatase-like"/>
</dbReference>
<dbReference type="PANTHER" id="PTHR11550:SF0">
    <property type="entry name" value="CTP SYNTHASE-RELATED"/>
    <property type="match status" value="1"/>
</dbReference>
<feature type="binding site" evidence="11">
    <location>
        <begin position="148"/>
        <end position="150"/>
    </location>
    <ligand>
        <name>CTP</name>
        <dbReference type="ChEBI" id="CHEBI:37563"/>
        <note>allosteric inhibitor</note>
    </ligand>
</feature>
<dbReference type="RefSeq" id="WP_015174975.1">
    <property type="nucleotide sequence ID" value="NC_019729.1"/>
</dbReference>
<keyword evidence="15" id="KW-1185">Reference proteome</keyword>
<keyword evidence="5 11" id="KW-0547">Nucleotide-binding</keyword>
<dbReference type="STRING" id="179408.Osc7112_1099"/>
<feature type="binding site" evidence="11">
    <location>
        <position position="462"/>
    </location>
    <ligand>
        <name>L-glutamine</name>
        <dbReference type="ChEBI" id="CHEBI:58359"/>
    </ligand>
</feature>
<dbReference type="PATRIC" id="fig|179408.3.peg.1338"/>
<dbReference type="KEGG" id="oni:Osc7112_1099"/>
<comment type="similarity">
    <text evidence="2 11">Belongs to the CTP synthase family.</text>
</comment>
<feature type="active site" evidence="11">
    <location>
        <position position="509"/>
    </location>
</feature>
<evidence type="ECO:0000259" key="13">
    <source>
        <dbReference type="Pfam" id="PF06418"/>
    </source>
</evidence>
<dbReference type="SUPFAM" id="SSF52317">
    <property type="entry name" value="Class I glutamine amidotransferase-like"/>
    <property type="match status" value="1"/>
</dbReference>
<comment type="pathway">
    <text evidence="1 11">Pyrimidine metabolism; CTP biosynthesis via de novo pathway; CTP from UDP: step 2/2.</text>
</comment>
<feature type="domain" description="Glutamine amidotransferase" evidence="12">
    <location>
        <begin position="303"/>
        <end position="526"/>
    </location>
</feature>
<proteinExistence type="inferred from homology"/>
<keyword evidence="3 11" id="KW-0436">Ligase</keyword>
<dbReference type="CDD" id="cd01746">
    <property type="entry name" value="GATase1_CTP_Synthase"/>
    <property type="match status" value="1"/>
</dbReference>
<feature type="domain" description="CTP synthase N-terminal" evidence="13">
    <location>
        <begin position="3"/>
        <end position="267"/>
    </location>
</feature>
<feature type="active site" evidence="11">
    <location>
        <position position="507"/>
    </location>
</feature>
<protein>
    <recommendedName>
        <fullName evidence="11">CTP synthase</fullName>
        <ecNumber evidence="11">6.3.4.2</ecNumber>
    </recommendedName>
    <alternativeName>
        <fullName evidence="11">Cytidine 5'-triphosphate synthase</fullName>
    </alternativeName>
    <alternativeName>
        <fullName evidence="11">Cytidine triphosphate synthetase</fullName>
        <shortName evidence="11">CTP synthetase</shortName>
        <shortName evidence="11">CTPS</shortName>
    </alternativeName>
    <alternativeName>
        <fullName evidence="11">UTP--ammonia ligase</fullName>
    </alternativeName>
</protein>
<name>K9VDT2_9CYAN</name>
<comment type="function">
    <text evidence="11">Catalyzes the ATP-dependent amination of UTP to CTP with either L-glutamine or ammonia as the source of nitrogen. Regulates intracellular CTP levels through interactions with the four ribonucleotide triphosphates.</text>
</comment>
<feature type="binding site" evidence="11">
    <location>
        <begin position="382"/>
        <end position="385"/>
    </location>
    <ligand>
        <name>L-glutamine</name>
        <dbReference type="ChEBI" id="CHEBI:58359"/>
    </ligand>
</feature>
<evidence type="ECO:0000256" key="9">
    <source>
        <dbReference type="ARBA" id="ARBA00022975"/>
    </source>
</evidence>
<dbReference type="GO" id="GO:0097268">
    <property type="term" value="C:cytoophidium"/>
    <property type="evidence" value="ECO:0007669"/>
    <property type="project" value="UniProtKB-ARBA"/>
</dbReference>
<dbReference type="SUPFAM" id="SSF52540">
    <property type="entry name" value="P-loop containing nucleoside triphosphate hydrolases"/>
    <property type="match status" value="1"/>
</dbReference>
<dbReference type="HOGENOM" id="CLU_011675_5_0_3"/>
<dbReference type="UniPathway" id="UPA00159">
    <property type="reaction ID" value="UER00277"/>
</dbReference>
<dbReference type="InterPro" id="IPR033828">
    <property type="entry name" value="GATase1_CTP_Synthase"/>
</dbReference>
<comment type="catalytic activity">
    <reaction evidence="11">
        <text>UTP + NH4(+) + ATP = CTP + ADP + phosphate + 2 H(+)</text>
        <dbReference type="Rhea" id="RHEA:16597"/>
        <dbReference type="ChEBI" id="CHEBI:15378"/>
        <dbReference type="ChEBI" id="CHEBI:28938"/>
        <dbReference type="ChEBI" id="CHEBI:30616"/>
        <dbReference type="ChEBI" id="CHEBI:37563"/>
        <dbReference type="ChEBI" id="CHEBI:43474"/>
        <dbReference type="ChEBI" id="CHEBI:46398"/>
        <dbReference type="ChEBI" id="CHEBI:456216"/>
    </reaction>
</comment>
<dbReference type="InterPro" id="IPR017926">
    <property type="entry name" value="GATASE"/>
</dbReference>
<dbReference type="PROSITE" id="PS51273">
    <property type="entry name" value="GATASE_TYPE_1"/>
    <property type="match status" value="1"/>
</dbReference>
<comment type="caution">
    <text evidence="11">Lacks conserved residue(s) required for the propagation of feature annotation.</text>
</comment>
<evidence type="ECO:0000313" key="15">
    <source>
        <dbReference type="Proteomes" id="UP000010478"/>
    </source>
</evidence>
<evidence type="ECO:0000256" key="11">
    <source>
        <dbReference type="HAMAP-Rule" id="MF_01227"/>
    </source>
</evidence>
<feature type="binding site" evidence="11">
    <location>
        <begin position="188"/>
        <end position="193"/>
    </location>
    <ligand>
        <name>UTP</name>
        <dbReference type="ChEBI" id="CHEBI:46398"/>
    </ligand>
</feature>
<dbReference type="InterPro" id="IPR017456">
    <property type="entry name" value="CTP_synthase_N"/>
</dbReference>
<reference evidence="14 15" key="1">
    <citation type="submission" date="2012-05" db="EMBL/GenBank/DDBJ databases">
        <title>Finished chromosome of genome of Oscillatoria sp. PCC 7112.</title>
        <authorList>
            <consortium name="US DOE Joint Genome Institute"/>
            <person name="Gugger M."/>
            <person name="Coursin T."/>
            <person name="Rippka R."/>
            <person name="Tandeau De Marsac N."/>
            <person name="Huntemann M."/>
            <person name="Wei C.-L."/>
            <person name="Han J."/>
            <person name="Detter J.C."/>
            <person name="Han C."/>
            <person name="Tapia R."/>
            <person name="Davenport K."/>
            <person name="Daligault H."/>
            <person name="Erkkila T."/>
            <person name="Gu W."/>
            <person name="Munk A.C.C."/>
            <person name="Teshima H."/>
            <person name="Xu Y."/>
            <person name="Chain P."/>
            <person name="Chen A."/>
            <person name="Krypides N."/>
            <person name="Mavromatis K."/>
            <person name="Markowitz V."/>
            <person name="Szeto E."/>
            <person name="Ivanova N."/>
            <person name="Mikhailova N."/>
            <person name="Ovchinnikova G."/>
            <person name="Pagani I."/>
            <person name="Pati A."/>
            <person name="Goodwin L."/>
            <person name="Peters L."/>
            <person name="Pitluck S."/>
            <person name="Woyke T."/>
            <person name="Kerfeld C."/>
        </authorList>
    </citation>
    <scope>NUCLEOTIDE SEQUENCE [LARGE SCALE GENOMIC DNA]</scope>
    <source>
        <strain evidence="14 15">PCC 7112</strain>
    </source>
</reference>
<dbReference type="EC" id="6.3.4.2" evidence="11"/>
<dbReference type="OrthoDB" id="9801107at2"/>
<feature type="binding site" evidence="11">
    <location>
        <begin position="14"/>
        <end position="19"/>
    </location>
    <ligand>
        <name>ATP</name>
        <dbReference type="ChEBI" id="CHEBI:30616"/>
    </ligand>
</feature>
<feature type="binding site" evidence="11">
    <location>
        <position position="13"/>
    </location>
    <ligand>
        <name>UTP</name>
        <dbReference type="ChEBI" id="CHEBI:46398"/>
    </ligand>
</feature>
<evidence type="ECO:0000256" key="10">
    <source>
        <dbReference type="ARBA" id="ARBA00047781"/>
    </source>
</evidence>
<feature type="binding site" evidence="11">
    <location>
        <position position="405"/>
    </location>
    <ligand>
        <name>L-glutamine</name>
        <dbReference type="ChEBI" id="CHEBI:58359"/>
    </ligand>
</feature>
<evidence type="ECO:0000256" key="2">
    <source>
        <dbReference type="ARBA" id="ARBA00007533"/>
    </source>
</evidence>
<keyword evidence="9 11" id="KW-0665">Pyrimidine biosynthesis</keyword>
<feature type="binding site" evidence="11">
    <location>
        <position position="13"/>
    </location>
    <ligand>
        <name>CTP</name>
        <dbReference type="ChEBI" id="CHEBI:37563"/>
        <note>allosteric inhibitor</note>
    </ligand>
</feature>
<dbReference type="eggNOG" id="COG0504">
    <property type="taxonomic scope" value="Bacteria"/>
</dbReference>
<comment type="subunit">
    <text evidence="11">Homotetramer.</text>
</comment>
<dbReference type="NCBIfam" id="NF003792">
    <property type="entry name" value="PRK05380.1"/>
    <property type="match status" value="1"/>
</dbReference>
<gene>
    <name evidence="11" type="primary">pyrG</name>
    <name evidence="14" type="ORF">Osc7112_1099</name>
</gene>
<feature type="binding site" evidence="11">
    <location>
        <position position="224"/>
    </location>
    <ligand>
        <name>CTP</name>
        <dbReference type="ChEBI" id="CHEBI:37563"/>
        <note>allosteric inhibitor</note>
    </ligand>
</feature>
<dbReference type="Pfam" id="PF00117">
    <property type="entry name" value="GATase"/>
    <property type="match status" value="1"/>
</dbReference>
<evidence type="ECO:0000256" key="3">
    <source>
        <dbReference type="ARBA" id="ARBA00022598"/>
    </source>
</evidence>
<accession>K9VDT2</accession>
<dbReference type="Gene3D" id="3.40.50.880">
    <property type="match status" value="1"/>
</dbReference>
<feature type="binding site" evidence="11">
    <location>
        <begin position="188"/>
        <end position="193"/>
    </location>
    <ligand>
        <name>CTP</name>
        <dbReference type="ChEBI" id="CHEBI:37563"/>
        <note>allosteric inhibitor</note>
    </ligand>
</feature>
<comment type="miscellaneous">
    <text evidence="11">CTPSs have evolved a hybrid strategy for distinguishing between UTP and CTP. The overlapping regions of the product feedback inhibitory and substrate sites recognize a common feature in both compounds, the triphosphate moiety. To differentiate isosteric substrate and product pyrimidine rings, an additional pocket far from the expected kinase/ligase catalytic site, specifically recognizes the cytosine and ribose portions of the product inhibitor.</text>
</comment>
<dbReference type="GO" id="GO:0019856">
    <property type="term" value="P:pyrimidine nucleobase biosynthetic process"/>
    <property type="evidence" value="ECO:0007669"/>
    <property type="project" value="TreeGrafter"/>
</dbReference>
<feature type="binding site" evidence="11">
    <location>
        <position position="141"/>
    </location>
    <ligand>
        <name>Mg(2+)</name>
        <dbReference type="ChEBI" id="CHEBI:18420"/>
    </ligand>
</feature>
<dbReference type="FunFam" id="3.40.50.300:FF:000009">
    <property type="entry name" value="CTP synthase"/>
    <property type="match status" value="1"/>
</dbReference>
<feature type="binding site" evidence="11">
    <location>
        <position position="71"/>
    </location>
    <ligand>
        <name>ATP</name>
        <dbReference type="ChEBI" id="CHEBI:30616"/>
    </ligand>
</feature>
<dbReference type="GO" id="GO:0004359">
    <property type="term" value="F:glutaminase activity"/>
    <property type="evidence" value="ECO:0007669"/>
    <property type="project" value="RHEA"/>
</dbReference>
<dbReference type="GO" id="GO:0044210">
    <property type="term" value="P:'de novo' CTP biosynthetic process"/>
    <property type="evidence" value="ECO:0007669"/>
    <property type="project" value="UniProtKB-UniRule"/>
</dbReference>
<dbReference type="GO" id="GO:0005524">
    <property type="term" value="F:ATP binding"/>
    <property type="evidence" value="ECO:0007669"/>
    <property type="project" value="UniProtKB-KW"/>
</dbReference>
<dbReference type="Proteomes" id="UP000010478">
    <property type="component" value="Chromosome"/>
</dbReference>
<dbReference type="PANTHER" id="PTHR11550">
    <property type="entry name" value="CTP SYNTHASE"/>
    <property type="match status" value="1"/>
</dbReference>